<dbReference type="KEGG" id="vbl:L21SP4_00956"/>
<name>A0A0G3EFN5_9BACT</name>
<accession>A0A0G3EFN5</accession>
<dbReference type="EMBL" id="CP010904">
    <property type="protein sequence ID" value="AKJ64217.1"/>
    <property type="molecule type" value="Genomic_DNA"/>
</dbReference>
<feature type="signal peptide" evidence="1">
    <location>
        <begin position="1"/>
        <end position="15"/>
    </location>
</feature>
<evidence type="ECO:0000313" key="3">
    <source>
        <dbReference type="EMBL" id="AKJ64217.1"/>
    </source>
</evidence>
<evidence type="ECO:0000313" key="4">
    <source>
        <dbReference type="Proteomes" id="UP000035268"/>
    </source>
</evidence>
<dbReference type="GO" id="GO:0046872">
    <property type="term" value="F:metal ion binding"/>
    <property type="evidence" value="ECO:0007669"/>
    <property type="project" value="InterPro"/>
</dbReference>
<dbReference type="Gene3D" id="3.30.70.100">
    <property type="match status" value="1"/>
</dbReference>
<dbReference type="PROSITE" id="PS51257">
    <property type="entry name" value="PROKAR_LIPOPROTEIN"/>
    <property type="match status" value="1"/>
</dbReference>
<dbReference type="RefSeq" id="WP_052881572.1">
    <property type="nucleotide sequence ID" value="NZ_CP010904.1"/>
</dbReference>
<dbReference type="AlphaFoldDB" id="A0A0G3EFN5"/>
<dbReference type="OrthoDB" id="5513217at2"/>
<organism evidence="3 4">
    <name type="scientific">Kiritimatiella glycovorans</name>
    <dbReference type="NCBI Taxonomy" id="1307763"/>
    <lineage>
        <taxon>Bacteria</taxon>
        <taxon>Pseudomonadati</taxon>
        <taxon>Kiritimatiellota</taxon>
        <taxon>Kiritimatiellia</taxon>
        <taxon>Kiritimatiellales</taxon>
        <taxon>Kiritimatiellaceae</taxon>
        <taxon>Kiritimatiella</taxon>
    </lineage>
</organism>
<evidence type="ECO:0000256" key="1">
    <source>
        <dbReference type="SAM" id="SignalP"/>
    </source>
</evidence>
<dbReference type="STRING" id="1307763.L21SP4_00956"/>
<sequence precursor="true">MKILVFLLAAGIGLAGCVTPTGTETGATPEASLAGHQTVVVTAHGLSCPLCAHNLDGRLKKIDGVEEASVDLKTGSVTVQLAENHSVTRDDLNRAVKDAGFTPKGIRIEGAAQ</sequence>
<dbReference type="Pfam" id="PF00403">
    <property type="entry name" value="HMA"/>
    <property type="match status" value="1"/>
</dbReference>
<dbReference type="SUPFAM" id="SSF55008">
    <property type="entry name" value="HMA, heavy metal-associated domain"/>
    <property type="match status" value="1"/>
</dbReference>
<proteinExistence type="predicted"/>
<keyword evidence="4" id="KW-1185">Reference proteome</keyword>
<keyword evidence="1" id="KW-0732">Signal</keyword>
<reference evidence="4" key="1">
    <citation type="submission" date="2015-02" db="EMBL/GenBank/DDBJ databases">
        <title>Description and complete genome sequence of the first cultured representative of the subdivision 5 of the Verrucomicrobia phylum.</title>
        <authorList>
            <person name="Spring S."/>
            <person name="Bunk B."/>
            <person name="Sproer C."/>
            <person name="Klenk H.-P."/>
        </authorList>
    </citation>
    <scope>NUCLEOTIDE SEQUENCE [LARGE SCALE GENOMIC DNA]</scope>
    <source>
        <strain evidence="4">L21-Fru-AB</strain>
    </source>
</reference>
<dbReference type="PROSITE" id="PS50846">
    <property type="entry name" value="HMA_2"/>
    <property type="match status" value="1"/>
</dbReference>
<feature type="chain" id="PRO_5012090909" description="HMA domain-containing protein" evidence="1">
    <location>
        <begin position="16"/>
        <end position="113"/>
    </location>
</feature>
<dbReference type="CDD" id="cd00371">
    <property type="entry name" value="HMA"/>
    <property type="match status" value="1"/>
</dbReference>
<dbReference type="InterPro" id="IPR006121">
    <property type="entry name" value="HMA_dom"/>
</dbReference>
<protein>
    <recommendedName>
        <fullName evidence="2">HMA domain-containing protein</fullName>
    </recommendedName>
</protein>
<gene>
    <name evidence="3" type="ORF">L21SP4_00956</name>
</gene>
<evidence type="ECO:0000259" key="2">
    <source>
        <dbReference type="PROSITE" id="PS50846"/>
    </source>
</evidence>
<dbReference type="Proteomes" id="UP000035268">
    <property type="component" value="Chromosome"/>
</dbReference>
<reference evidence="3 4" key="2">
    <citation type="journal article" date="2016" name="ISME J.">
        <title>Characterization of the first cultured representative of Verrucomicrobia subdivision 5 indicates the proposal of a novel phylum.</title>
        <authorList>
            <person name="Spring S."/>
            <person name="Bunk B."/>
            <person name="Sproer C."/>
            <person name="Schumann P."/>
            <person name="Rohde M."/>
            <person name="Tindall B.J."/>
            <person name="Klenk H.P."/>
        </authorList>
    </citation>
    <scope>NUCLEOTIDE SEQUENCE [LARGE SCALE GENOMIC DNA]</scope>
    <source>
        <strain evidence="3 4">L21-Fru-AB</strain>
    </source>
</reference>
<dbReference type="InterPro" id="IPR036163">
    <property type="entry name" value="HMA_dom_sf"/>
</dbReference>
<feature type="domain" description="HMA" evidence="2">
    <location>
        <begin position="37"/>
        <end position="104"/>
    </location>
</feature>